<feature type="compositionally biased region" description="Low complexity" evidence="1">
    <location>
        <begin position="98"/>
        <end position="114"/>
    </location>
</feature>
<sequence length="150" mass="15551">MLSEAIILSLKEMNIGSTSEDPMSASSEDPCQTDDSPSAGRSTSPTEGPSFEGTAGDSCIDSLVVCQPELKTLSHPKSSVTTVHAEPPSVTDCQTLDPVLSKSSSLPASESQAEQLKSSSTGCLCNGDLSAQQQHLDQPADANALLPKNM</sequence>
<name>A0A5K1GJV5_9MAGN</name>
<dbReference type="AlphaFoldDB" id="A0A5K1GJV5"/>
<protein>
    <submittedName>
        <fullName evidence="2">Uncharacterized protein</fullName>
    </submittedName>
</protein>
<evidence type="ECO:0000256" key="1">
    <source>
        <dbReference type="SAM" id="MobiDB-lite"/>
    </source>
</evidence>
<gene>
    <name evidence="2" type="ORF">NYM_LOCUS27441</name>
</gene>
<reference evidence="2" key="1">
    <citation type="submission" date="2019-09" db="EMBL/GenBank/DDBJ databases">
        <authorList>
            <person name="Zhang L."/>
        </authorList>
    </citation>
    <scope>NUCLEOTIDE SEQUENCE</scope>
</reference>
<organism evidence="2">
    <name type="scientific">Nymphaea colorata</name>
    <name type="common">pocket water lily</name>
    <dbReference type="NCBI Taxonomy" id="210225"/>
    <lineage>
        <taxon>Eukaryota</taxon>
        <taxon>Viridiplantae</taxon>
        <taxon>Streptophyta</taxon>
        <taxon>Embryophyta</taxon>
        <taxon>Tracheophyta</taxon>
        <taxon>Spermatophyta</taxon>
        <taxon>Magnoliopsida</taxon>
        <taxon>Nymphaeales</taxon>
        <taxon>Nymphaeaceae</taxon>
        <taxon>Nymphaea</taxon>
    </lineage>
</organism>
<feature type="compositionally biased region" description="Polar residues" evidence="1">
    <location>
        <begin position="15"/>
        <end position="47"/>
    </location>
</feature>
<evidence type="ECO:0000313" key="2">
    <source>
        <dbReference type="EMBL" id="VVW76161.1"/>
    </source>
</evidence>
<dbReference type="EMBL" id="LR721787">
    <property type="protein sequence ID" value="VVW76161.1"/>
    <property type="molecule type" value="Genomic_DNA"/>
</dbReference>
<feature type="region of interest" description="Disordered" evidence="1">
    <location>
        <begin position="11"/>
        <end position="55"/>
    </location>
</feature>
<feature type="region of interest" description="Disordered" evidence="1">
    <location>
        <begin position="74"/>
        <end position="114"/>
    </location>
</feature>
<proteinExistence type="predicted"/>
<accession>A0A5K1GJV5</accession>